<accession>C6XMK2</accession>
<proteinExistence type="predicted"/>
<name>C6XMK2_HIRBI</name>
<gene>
    <name evidence="2" type="ordered locus">Hbal_2236</name>
</gene>
<evidence type="ECO:0000256" key="1">
    <source>
        <dbReference type="SAM" id="SignalP"/>
    </source>
</evidence>
<feature type="signal peptide" evidence="1">
    <location>
        <begin position="1"/>
        <end position="18"/>
    </location>
</feature>
<keyword evidence="1" id="KW-0732">Signal</keyword>
<dbReference type="Gene3D" id="3.40.50.1240">
    <property type="entry name" value="Phosphoglycerate mutase-like"/>
    <property type="match status" value="1"/>
</dbReference>
<feature type="chain" id="PRO_5002972943" evidence="1">
    <location>
        <begin position="19"/>
        <end position="170"/>
    </location>
</feature>
<dbReference type="InterPro" id="IPR029033">
    <property type="entry name" value="His_PPase_superfam"/>
</dbReference>
<keyword evidence="3" id="KW-1185">Reference proteome</keyword>
<sequence>MKKILFGITIALFLNACAMHTPVDNITTVYLVRHAEKENDGTKDPCLNLQGQARATYLAQLLNDVKFDAIYSTPYRRTTETAAPVFAQSGLVSLTSYAGNDLEDVAQMINTKQGTYLIVGHSNTTPQLVSILIKREVPPLKESDFDRLYKVTLHSDGDTHLEMLPYTPPS</sequence>
<dbReference type="OrthoDB" id="3296006at2"/>
<dbReference type="KEGG" id="hba:Hbal_2236"/>
<organism evidence="2 3">
    <name type="scientific">Hirschia baltica (strain ATCC 49814 / DSM 5838 / IFAM 1418)</name>
    <dbReference type="NCBI Taxonomy" id="582402"/>
    <lineage>
        <taxon>Bacteria</taxon>
        <taxon>Pseudomonadati</taxon>
        <taxon>Pseudomonadota</taxon>
        <taxon>Alphaproteobacteria</taxon>
        <taxon>Hyphomonadales</taxon>
        <taxon>Hyphomonadaceae</taxon>
        <taxon>Hirschia</taxon>
    </lineage>
</organism>
<dbReference type="EMBL" id="CP001678">
    <property type="protein sequence ID" value="ACT59916.1"/>
    <property type="molecule type" value="Genomic_DNA"/>
</dbReference>
<dbReference type="SMART" id="SM00855">
    <property type="entry name" value="PGAM"/>
    <property type="match status" value="1"/>
</dbReference>
<dbReference type="RefSeq" id="WP_015828066.1">
    <property type="nucleotide sequence ID" value="NC_012982.1"/>
</dbReference>
<dbReference type="SUPFAM" id="SSF53254">
    <property type="entry name" value="Phosphoglycerate mutase-like"/>
    <property type="match status" value="1"/>
</dbReference>
<evidence type="ECO:0000313" key="3">
    <source>
        <dbReference type="Proteomes" id="UP000002745"/>
    </source>
</evidence>
<dbReference type="STRING" id="582402.Hbal_2236"/>
<dbReference type="AlphaFoldDB" id="C6XMK2"/>
<dbReference type="HOGENOM" id="CLU_112476_0_0_5"/>
<dbReference type="InterPro" id="IPR013078">
    <property type="entry name" value="His_Pase_superF_clade-1"/>
</dbReference>
<reference evidence="3" key="1">
    <citation type="journal article" date="2011" name="J. Bacteriol.">
        <title>Genome sequences of eight morphologically diverse alphaproteobacteria.</title>
        <authorList>
            <consortium name="US DOE Joint Genome Institute"/>
            <person name="Brown P.J."/>
            <person name="Kysela D.T."/>
            <person name="Buechlein A."/>
            <person name="Hemmerich C."/>
            <person name="Brun Y.V."/>
        </authorList>
    </citation>
    <scope>NUCLEOTIDE SEQUENCE [LARGE SCALE GENOMIC DNA]</scope>
    <source>
        <strain evidence="3">ATCC 49814 / DSM 5838 / IFAM 1418</strain>
    </source>
</reference>
<protein>
    <submittedName>
        <fullName evidence="2">Phosphoglycerate mutase</fullName>
    </submittedName>
</protein>
<dbReference type="Proteomes" id="UP000002745">
    <property type="component" value="Chromosome"/>
</dbReference>
<dbReference type="CDD" id="cd07067">
    <property type="entry name" value="HP_PGM_like"/>
    <property type="match status" value="1"/>
</dbReference>
<evidence type="ECO:0000313" key="2">
    <source>
        <dbReference type="EMBL" id="ACT59916.1"/>
    </source>
</evidence>
<dbReference type="Pfam" id="PF00300">
    <property type="entry name" value="His_Phos_1"/>
    <property type="match status" value="1"/>
</dbReference>
<dbReference type="eggNOG" id="COG2062">
    <property type="taxonomic scope" value="Bacteria"/>
</dbReference>